<sequence>MKQYMKKIPTGFTIVELMVVVAVIGVLASIAIPIYRDYIDRGKVSEAMQLLSGVRIPLQEYLIERGTWPSIETVGAKEQGKYTTSIVSGKYVKDSKNVYYAEATMRGDSSTSIGGKKVRMIYLPGARDWDCTVEDIDANEALDYRYLPSACKD</sequence>
<dbReference type="PANTHER" id="PTHR30093">
    <property type="entry name" value="GENERAL SECRETION PATHWAY PROTEIN G"/>
    <property type="match status" value="1"/>
</dbReference>
<dbReference type="PANTHER" id="PTHR30093:SF34">
    <property type="entry name" value="PREPILIN PEPTIDASE-DEPENDENT PROTEIN D"/>
    <property type="match status" value="1"/>
</dbReference>
<feature type="transmembrane region" description="Helical" evidence="3">
    <location>
        <begin position="12"/>
        <end position="35"/>
    </location>
</feature>
<name>A0A1H6FET7_9GAMM</name>
<dbReference type="Pfam" id="PF00114">
    <property type="entry name" value="Pilin"/>
    <property type="match status" value="1"/>
</dbReference>
<keyword evidence="3" id="KW-0472">Membrane</keyword>
<dbReference type="Proteomes" id="UP000236724">
    <property type="component" value="Unassembled WGS sequence"/>
</dbReference>
<keyword evidence="3" id="KW-0812">Transmembrane</keyword>
<evidence type="ECO:0000256" key="3">
    <source>
        <dbReference type="SAM" id="Phobius"/>
    </source>
</evidence>
<protein>
    <submittedName>
        <fullName evidence="4">Fimbrial protein</fullName>
    </submittedName>
</protein>
<dbReference type="OrthoDB" id="5918848at2"/>
<accession>A0A1H6FET7</accession>
<dbReference type="RefSeq" id="WP_103922145.1">
    <property type="nucleotide sequence ID" value="NZ_FMSV02000553.1"/>
</dbReference>
<dbReference type="NCBIfam" id="TIGR02532">
    <property type="entry name" value="IV_pilin_GFxxxE"/>
    <property type="match status" value="1"/>
</dbReference>
<dbReference type="InterPro" id="IPR001082">
    <property type="entry name" value="Pilin"/>
</dbReference>
<reference evidence="4 5" key="1">
    <citation type="submission" date="2016-10" db="EMBL/GenBank/DDBJ databases">
        <authorList>
            <person name="de Groot N.N."/>
        </authorList>
    </citation>
    <scope>NUCLEOTIDE SEQUENCE [LARGE SCALE GENOMIC DNA]</scope>
    <source>
        <strain evidence="4">MBHS1</strain>
    </source>
</reference>
<keyword evidence="2" id="KW-0488">Methylation</keyword>
<evidence type="ECO:0000256" key="1">
    <source>
        <dbReference type="ARBA" id="ARBA00005233"/>
    </source>
</evidence>
<organism evidence="4 5">
    <name type="scientific">Candidatus Venteria ishoeyi</name>
    <dbReference type="NCBI Taxonomy" id="1899563"/>
    <lineage>
        <taxon>Bacteria</taxon>
        <taxon>Pseudomonadati</taxon>
        <taxon>Pseudomonadota</taxon>
        <taxon>Gammaproteobacteria</taxon>
        <taxon>Thiotrichales</taxon>
        <taxon>Thiotrichaceae</taxon>
        <taxon>Venteria</taxon>
    </lineage>
</organism>
<comment type="similarity">
    <text evidence="1">Belongs to the N-Me-Phe pilin family.</text>
</comment>
<dbReference type="SUPFAM" id="SSF54523">
    <property type="entry name" value="Pili subunits"/>
    <property type="match status" value="1"/>
</dbReference>
<dbReference type="AlphaFoldDB" id="A0A1H6FET7"/>
<evidence type="ECO:0000313" key="4">
    <source>
        <dbReference type="EMBL" id="SEH08582.1"/>
    </source>
</evidence>
<dbReference type="Pfam" id="PF07963">
    <property type="entry name" value="N_methyl"/>
    <property type="match status" value="1"/>
</dbReference>
<proteinExistence type="inferred from homology"/>
<dbReference type="EMBL" id="FMSV02000553">
    <property type="protein sequence ID" value="SEH08582.1"/>
    <property type="molecule type" value="Genomic_DNA"/>
</dbReference>
<evidence type="ECO:0000313" key="5">
    <source>
        <dbReference type="Proteomes" id="UP000236724"/>
    </source>
</evidence>
<dbReference type="Gene3D" id="3.30.700.10">
    <property type="entry name" value="Glycoprotein, Type 4 Pilin"/>
    <property type="match status" value="1"/>
</dbReference>
<keyword evidence="3" id="KW-1133">Transmembrane helix</keyword>
<dbReference type="InterPro" id="IPR045584">
    <property type="entry name" value="Pilin-like"/>
</dbReference>
<dbReference type="GO" id="GO:0007155">
    <property type="term" value="P:cell adhesion"/>
    <property type="evidence" value="ECO:0007669"/>
    <property type="project" value="InterPro"/>
</dbReference>
<dbReference type="GO" id="GO:0009289">
    <property type="term" value="C:pilus"/>
    <property type="evidence" value="ECO:0007669"/>
    <property type="project" value="InterPro"/>
</dbReference>
<evidence type="ECO:0000256" key="2">
    <source>
        <dbReference type="ARBA" id="ARBA00022481"/>
    </source>
</evidence>
<gene>
    <name evidence="4" type="primary">pilE_5</name>
    <name evidence="4" type="ORF">MBHS_04474</name>
</gene>
<dbReference type="InterPro" id="IPR012902">
    <property type="entry name" value="N_methyl_site"/>
</dbReference>
<keyword evidence="5" id="KW-1185">Reference proteome</keyword>